<accession>A0ABS1WRJ5</accession>
<dbReference type="PANTHER" id="PTHR45641">
    <property type="entry name" value="TETRATRICOPEPTIDE REPEAT PROTEIN (AFU_ORTHOLOGUE AFUA_6G03870)"/>
    <property type="match status" value="1"/>
</dbReference>
<organism evidence="4 5">
    <name type="scientific">Steroidobacter gossypii</name>
    <dbReference type="NCBI Taxonomy" id="2805490"/>
    <lineage>
        <taxon>Bacteria</taxon>
        <taxon>Pseudomonadati</taxon>
        <taxon>Pseudomonadota</taxon>
        <taxon>Gammaproteobacteria</taxon>
        <taxon>Steroidobacterales</taxon>
        <taxon>Steroidobacteraceae</taxon>
        <taxon>Steroidobacter</taxon>
    </lineage>
</organism>
<keyword evidence="1" id="KW-0677">Repeat</keyword>
<dbReference type="PANTHER" id="PTHR45641:SF19">
    <property type="entry name" value="NEPHROCYSTIN-3"/>
    <property type="match status" value="1"/>
</dbReference>
<dbReference type="RefSeq" id="WP_203165559.1">
    <property type="nucleotide sequence ID" value="NZ_JAEVLS010000001.1"/>
</dbReference>
<feature type="region of interest" description="Disordered" evidence="3">
    <location>
        <begin position="50"/>
        <end position="73"/>
    </location>
</feature>
<keyword evidence="5" id="KW-1185">Reference proteome</keyword>
<dbReference type="Proteomes" id="UP000661077">
    <property type="component" value="Unassembled WGS sequence"/>
</dbReference>
<evidence type="ECO:0000256" key="2">
    <source>
        <dbReference type="ARBA" id="ARBA00022803"/>
    </source>
</evidence>
<dbReference type="SMART" id="SM00028">
    <property type="entry name" value="TPR"/>
    <property type="match status" value="7"/>
</dbReference>
<gene>
    <name evidence="4" type="ORF">JM946_02530</name>
</gene>
<keyword evidence="2" id="KW-0802">TPR repeat</keyword>
<evidence type="ECO:0000256" key="3">
    <source>
        <dbReference type="SAM" id="MobiDB-lite"/>
    </source>
</evidence>
<dbReference type="SUPFAM" id="SSF48452">
    <property type="entry name" value="TPR-like"/>
    <property type="match status" value="2"/>
</dbReference>
<protein>
    <submittedName>
        <fullName evidence="4">Tetratricopeptide repeat protein</fullName>
    </submittedName>
</protein>
<evidence type="ECO:0000256" key="1">
    <source>
        <dbReference type="ARBA" id="ARBA00022737"/>
    </source>
</evidence>
<evidence type="ECO:0000313" key="5">
    <source>
        <dbReference type="Proteomes" id="UP000661077"/>
    </source>
</evidence>
<evidence type="ECO:0000313" key="4">
    <source>
        <dbReference type="EMBL" id="MBM0103597.1"/>
    </source>
</evidence>
<dbReference type="Gene3D" id="1.25.40.10">
    <property type="entry name" value="Tetratricopeptide repeat domain"/>
    <property type="match status" value="3"/>
</dbReference>
<proteinExistence type="predicted"/>
<dbReference type="InterPro" id="IPR011990">
    <property type="entry name" value="TPR-like_helical_dom_sf"/>
</dbReference>
<dbReference type="InterPro" id="IPR019734">
    <property type="entry name" value="TPR_rpt"/>
</dbReference>
<dbReference type="Pfam" id="PF13424">
    <property type="entry name" value="TPR_12"/>
    <property type="match status" value="1"/>
</dbReference>
<reference evidence="4 5" key="1">
    <citation type="journal article" date="2021" name="Int. J. Syst. Evol. Microbiol.">
        <title>Steroidobacter gossypii sp. nov., isolated from soil of cotton cropping field.</title>
        <authorList>
            <person name="Huang R."/>
            <person name="Yang S."/>
            <person name="Zhen C."/>
            <person name="Liu W."/>
        </authorList>
    </citation>
    <scope>NUCLEOTIDE SEQUENCE [LARGE SCALE GENOMIC DNA]</scope>
    <source>
        <strain evidence="4 5">S1-65</strain>
    </source>
</reference>
<dbReference type="EMBL" id="JAEVLS010000001">
    <property type="protein sequence ID" value="MBM0103597.1"/>
    <property type="molecule type" value="Genomic_DNA"/>
</dbReference>
<sequence>MRILIADDEVAQSKTLRPLFAAGGKRKTKVRASAGAPAIGQLIVARAARSSAPKKGKRRAGAAQPGADNLDLGDQPEQAATILDALGISLLNRGMLEEGARLIELALQIRRKFFGSDHPATALSLNSYSRVERERGNYESATAAVQDALRINRKVYGERGLPVAVSLNELGVVQLLQGRFTEAMSSASAGLEILKQAGLYETDPNTTRLLDIVGRAQCALRQSNEAEQTYKDLLALDQKQLGTRKHPKYATHLANFGLVLEQQGKRGGAARAYSNAIDLYANTLNRERHPNLIDAYANLGSLLRTVPSKSKDAGKYLQKALELDVTVRGEGHALVGNDYANLARWQYDTGDRASASRGFSQAMTIYSRNVRNGSLPANHFFIAEALTWQGRLAVELGTVAGGKQGEPLLRQALEIWPAQLGPDTLGEAMAKAYLGRALALQGGDRDDACNLLCEGYLQLKQDPQAKPDLLRQLRSWLKEQGCTCEETPVATAA</sequence>
<name>A0ABS1WRJ5_9GAMM</name>
<comment type="caution">
    <text evidence="4">The sequence shown here is derived from an EMBL/GenBank/DDBJ whole genome shotgun (WGS) entry which is preliminary data.</text>
</comment>